<keyword evidence="2" id="KW-1185">Reference proteome</keyword>
<dbReference type="GO" id="GO:0005829">
    <property type="term" value="C:cytosol"/>
    <property type="evidence" value="ECO:0007669"/>
    <property type="project" value="TreeGrafter"/>
</dbReference>
<reference evidence="1 2" key="1">
    <citation type="submission" date="2020-07" db="EMBL/GenBank/DDBJ databases">
        <title>A new beta-1,3-glucan-decomposing anaerobic bacterium isolated from anoxic soil subjected to biological soil disinfestation.</title>
        <authorList>
            <person name="Ueki A."/>
            <person name="Tonouchi A."/>
        </authorList>
    </citation>
    <scope>NUCLEOTIDE SEQUENCE [LARGE SCALE GENOMIC DNA]</scope>
    <source>
        <strain evidence="1 2">TW1</strain>
    </source>
</reference>
<dbReference type="PANTHER" id="PTHR10000:SF8">
    <property type="entry name" value="HAD SUPERFAMILY HYDROLASE-LIKE, TYPE 3"/>
    <property type="match status" value="1"/>
</dbReference>
<dbReference type="Gene3D" id="3.30.1240.10">
    <property type="match status" value="1"/>
</dbReference>
<dbReference type="Proteomes" id="UP000580568">
    <property type="component" value="Unassembled WGS sequence"/>
</dbReference>
<evidence type="ECO:0000313" key="1">
    <source>
        <dbReference type="EMBL" id="GFP75876.1"/>
    </source>
</evidence>
<accession>A0A6V8SGM6</accession>
<protein>
    <submittedName>
        <fullName evidence="1">5-amino-6-(5-phospho-D-ribitylamino)uracil phosphatase YcsE</fullName>
    </submittedName>
</protein>
<name>A0A6V8SGM6_9CLOT</name>
<dbReference type="RefSeq" id="WP_183277346.1">
    <property type="nucleotide sequence ID" value="NZ_BLZR01000001.1"/>
</dbReference>
<gene>
    <name evidence="1" type="ORF">bsdtw1_01968</name>
</gene>
<dbReference type="NCBIfam" id="TIGR01484">
    <property type="entry name" value="HAD-SF-IIB"/>
    <property type="match status" value="1"/>
</dbReference>
<dbReference type="PANTHER" id="PTHR10000">
    <property type="entry name" value="PHOSPHOSERINE PHOSPHATASE"/>
    <property type="match status" value="1"/>
</dbReference>
<dbReference type="NCBIfam" id="TIGR00099">
    <property type="entry name" value="Cof-subfamily"/>
    <property type="match status" value="1"/>
</dbReference>
<dbReference type="GO" id="GO:0016791">
    <property type="term" value="F:phosphatase activity"/>
    <property type="evidence" value="ECO:0007669"/>
    <property type="project" value="TreeGrafter"/>
</dbReference>
<dbReference type="AlphaFoldDB" id="A0A6V8SGM6"/>
<dbReference type="SFLD" id="SFLDG01140">
    <property type="entry name" value="C2.B:_Phosphomannomutase_and_P"/>
    <property type="match status" value="1"/>
</dbReference>
<dbReference type="SFLD" id="SFLDS00003">
    <property type="entry name" value="Haloacid_Dehalogenase"/>
    <property type="match status" value="1"/>
</dbReference>
<evidence type="ECO:0000313" key="2">
    <source>
        <dbReference type="Proteomes" id="UP000580568"/>
    </source>
</evidence>
<comment type="caution">
    <text evidence="1">The sequence shown here is derived from an EMBL/GenBank/DDBJ whole genome shotgun (WGS) entry which is preliminary data.</text>
</comment>
<dbReference type="EMBL" id="BLZR01000001">
    <property type="protein sequence ID" value="GFP75876.1"/>
    <property type="molecule type" value="Genomic_DNA"/>
</dbReference>
<dbReference type="GO" id="GO:0000287">
    <property type="term" value="F:magnesium ion binding"/>
    <property type="evidence" value="ECO:0007669"/>
    <property type="project" value="TreeGrafter"/>
</dbReference>
<dbReference type="InterPro" id="IPR000150">
    <property type="entry name" value="Cof"/>
</dbReference>
<dbReference type="CDD" id="cd07516">
    <property type="entry name" value="HAD_Pase"/>
    <property type="match status" value="1"/>
</dbReference>
<dbReference type="SUPFAM" id="SSF56784">
    <property type="entry name" value="HAD-like"/>
    <property type="match status" value="1"/>
</dbReference>
<dbReference type="Pfam" id="PF08282">
    <property type="entry name" value="Hydrolase_3"/>
    <property type="match status" value="1"/>
</dbReference>
<dbReference type="InterPro" id="IPR006379">
    <property type="entry name" value="HAD-SF_hydro_IIB"/>
</dbReference>
<sequence length="275" mass="31195">MKYKLIAIDMDGTFLNEERQITERNLKAVKKAAELGTKVVISSGRIPSALRYIIKDMPKNQPIIACNGSIILDHNHKEIAYGAMDNNSLITMIDILRNDFKDTFFSFFSEDIIYSEKLHPFAEKFNEYNLTLPVEYRMELKMIRDAKNFILESTPRVSKFEIYDDNISNVNAIRARFEKLFDIEIVSSGLNGIEITNKGLSKGSSLEVLAKHYGYSLEECIAVGNDENDIEMIKKAGLGVAVSNAKEYVKSVANYITIRDNDHDAISEVIEKFVV</sequence>
<organism evidence="1 2">
    <name type="scientific">Clostridium fungisolvens</name>
    <dbReference type="NCBI Taxonomy" id="1604897"/>
    <lineage>
        <taxon>Bacteria</taxon>
        <taxon>Bacillati</taxon>
        <taxon>Bacillota</taxon>
        <taxon>Clostridia</taxon>
        <taxon>Eubacteriales</taxon>
        <taxon>Clostridiaceae</taxon>
        <taxon>Clostridium</taxon>
    </lineage>
</organism>
<dbReference type="InterPro" id="IPR023214">
    <property type="entry name" value="HAD_sf"/>
</dbReference>
<proteinExistence type="predicted"/>
<dbReference type="InterPro" id="IPR036412">
    <property type="entry name" value="HAD-like_sf"/>
</dbReference>
<dbReference type="Gene3D" id="3.40.50.1000">
    <property type="entry name" value="HAD superfamily/HAD-like"/>
    <property type="match status" value="1"/>
</dbReference>